<dbReference type="AlphaFoldDB" id="A0A4Q9KNP9"/>
<gene>
    <name evidence="4" type="ORF">ET996_00500</name>
</gene>
<dbReference type="GO" id="GO:0016832">
    <property type="term" value="F:aldehyde-lyase activity"/>
    <property type="evidence" value="ECO:0007669"/>
    <property type="project" value="TreeGrafter"/>
</dbReference>
<protein>
    <submittedName>
        <fullName evidence="4">Class II aldolase/adducin family protein</fullName>
    </submittedName>
</protein>
<dbReference type="RefSeq" id="WP_131170601.1">
    <property type="nucleotide sequence ID" value="NZ_FXTL01000001.1"/>
</dbReference>
<dbReference type="GO" id="GO:0019323">
    <property type="term" value="P:pentose catabolic process"/>
    <property type="evidence" value="ECO:0007669"/>
    <property type="project" value="TreeGrafter"/>
</dbReference>
<evidence type="ECO:0000256" key="2">
    <source>
        <dbReference type="ARBA" id="ARBA00023239"/>
    </source>
</evidence>
<reference evidence="4 5" key="1">
    <citation type="submission" date="2019-01" db="EMBL/GenBank/DDBJ databases">
        <title>Lactibacter flavus gen. nov., sp. nov., a novel bacterium of the family Propionibacteriaceae isolated from raw milk and dairy products.</title>
        <authorList>
            <person name="Huptas C."/>
            <person name="Wenning M."/>
            <person name="Breitenwieser F."/>
            <person name="Doll E."/>
            <person name="Von Neubeck M."/>
            <person name="Busse H.-J."/>
            <person name="Scherer S."/>
        </authorList>
    </citation>
    <scope>NUCLEOTIDE SEQUENCE [LARGE SCALE GENOMIC DNA]</scope>
    <source>
        <strain evidence="4 5">DSM 22130</strain>
    </source>
</reference>
<dbReference type="Proteomes" id="UP000291933">
    <property type="component" value="Unassembled WGS sequence"/>
</dbReference>
<dbReference type="PANTHER" id="PTHR22789:SF0">
    <property type="entry name" value="3-OXO-TETRONATE 4-PHOSPHATE DECARBOXYLASE-RELATED"/>
    <property type="match status" value="1"/>
</dbReference>
<name>A0A4Q9KNP9_PROTD</name>
<accession>A0A4Q9KNP9</accession>
<dbReference type="OrthoDB" id="9786287at2"/>
<keyword evidence="1" id="KW-0479">Metal-binding</keyword>
<dbReference type="GO" id="GO:0046872">
    <property type="term" value="F:metal ion binding"/>
    <property type="evidence" value="ECO:0007669"/>
    <property type="project" value="UniProtKB-KW"/>
</dbReference>
<feature type="domain" description="Class II aldolase/adducin N-terminal" evidence="3">
    <location>
        <begin position="8"/>
        <end position="189"/>
    </location>
</feature>
<dbReference type="EMBL" id="SDMR01000001">
    <property type="protein sequence ID" value="TBT96188.1"/>
    <property type="molecule type" value="Genomic_DNA"/>
</dbReference>
<organism evidence="4 5">
    <name type="scientific">Propioniciclava tarda</name>
    <dbReference type="NCBI Taxonomy" id="433330"/>
    <lineage>
        <taxon>Bacteria</taxon>
        <taxon>Bacillati</taxon>
        <taxon>Actinomycetota</taxon>
        <taxon>Actinomycetes</taxon>
        <taxon>Propionibacteriales</taxon>
        <taxon>Propionibacteriaceae</taxon>
        <taxon>Propioniciclava</taxon>
    </lineage>
</organism>
<comment type="caution">
    <text evidence="4">The sequence shown here is derived from an EMBL/GenBank/DDBJ whole genome shotgun (WGS) entry which is preliminary data.</text>
</comment>
<sequence length="219" mass="23655">MLYEQQRREIIDVCRRMSAEGMTPGLSGNISIRVGDHVVITPSGLPYDALVPEQLCIVDLDGSVVEADAHAAGGRPVRPSTEVPMHTLIYRHSDAAAIVHAHPLHATALGTLVDETPAVHYMLASFGGPVRVAPYARFGTDELAENVRVAMAGRSAVLLRNHGLTCWADTLSKAYDKALQLEWACELALLTMSAGRPTLLSTEQVDEVAREMKRTGYGA</sequence>
<dbReference type="PANTHER" id="PTHR22789">
    <property type="entry name" value="FUCULOSE PHOSPHATE ALDOLASE"/>
    <property type="match status" value="1"/>
</dbReference>
<proteinExistence type="predicted"/>
<dbReference type="GO" id="GO:0005829">
    <property type="term" value="C:cytosol"/>
    <property type="evidence" value="ECO:0007669"/>
    <property type="project" value="TreeGrafter"/>
</dbReference>
<keyword evidence="5" id="KW-1185">Reference proteome</keyword>
<dbReference type="SMART" id="SM01007">
    <property type="entry name" value="Aldolase_II"/>
    <property type="match status" value="1"/>
</dbReference>
<evidence type="ECO:0000256" key="1">
    <source>
        <dbReference type="ARBA" id="ARBA00022723"/>
    </source>
</evidence>
<dbReference type="Pfam" id="PF00596">
    <property type="entry name" value="Aldolase_II"/>
    <property type="match status" value="1"/>
</dbReference>
<evidence type="ECO:0000259" key="3">
    <source>
        <dbReference type="SMART" id="SM01007"/>
    </source>
</evidence>
<dbReference type="Gene3D" id="3.40.225.10">
    <property type="entry name" value="Class II aldolase/adducin N-terminal domain"/>
    <property type="match status" value="1"/>
</dbReference>
<dbReference type="InterPro" id="IPR036409">
    <property type="entry name" value="Aldolase_II/adducin_N_sf"/>
</dbReference>
<dbReference type="InterPro" id="IPR001303">
    <property type="entry name" value="Aldolase_II/adducin_N"/>
</dbReference>
<dbReference type="InterPro" id="IPR050197">
    <property type="entry name" value="Aldolase_class_II_sugar_metab"/>
</dbReference>
<evidence type="ECO:0000313" key="5">
    <source>
        <dbReference type="Proteomes" id="UP000291933"/>
    </source>
</evidence>
<evidence type="ECO:0000313" key="4">
    <source>
        <dbReference type="EMBL" id="TBT96188.1"/>
    </source>
</evidence>
<dbReference type="SUPFAM" id="SSF53639">
    <property type="entry name" value="AraD/HMP-PK domain-like"/>
    <property type="match status" value="1"/>
</dbReference>
<keyword evidence="2" id="KW-0456">Lyase</keyword>